<dbReference type="EMBL" id="CP000151">
    <property type="protein sequence ID" value="ABB08833.1"/>
    <property type="molecule type" value="Genomic_DNA"/>
</dbReference>
<dbReference type="PANTHER" id="PTHR23416:SF78">
    <property type="entry name" value="LIPOPOLYSACCHARIDE BIOSYNTHESIS O-ACETYL TRANSFERASE WBBJ-RELATED"/>
    <property type="match status" value="1"/>
</dbReference>
<evidence type="ECO:0000256" key="1">
    <source>
        <dbReference type="ARBA" id="ARBA00022679"/>
    </source>
</evidence>
<dbReference type="SUPFAM" id="SSF51161">
    <property type="entry name" value="Trimeric LpxA-like enzymes"/>
    <property type="match status" value="1"/>
</dbReference>
<keyword evidence="2" id="KW-0677">Repeat</keyword>
<keyword evidence="1" id="KW-0808">Transferase</keyword>
<evidence type="ECO:0000256" key="2">
    <source>
        <dbReference type="ARBA" id="ARBA00022737"/>
    </source>
</evidence>
<keyword evidence="4" id="KW-1185">Reference proteome</keyword>
<evidence type="ECO:0000313" key="4">
    <source>
        <dbReference type="Proteomes" id="UP000002705"/>
    </source>
</evidence>
<dbReference type="InterPro" id="IPR011004">
    <property type="entry name" value="Trimer_LpxA-like_sf"/>
</dbReference>
<protein>
    <submittedName>
        <fullName evidence="3">Acetyltransferase (Isoleucine patch superfamily)</fullName>
    </submittedName>
</protein>
<proteinExistence type="predicted"/>
<name>Q39FD3_BURL3</name>
<reference evidence="3" key="1">
    <citation type="submission" date="2009-01" db="EMBL/GenBank/DDBJ databases">
        <title>Complete sequence of chromosome 1 of Burkholderia sp. 383.</title>
        <authorList>
            <consortium name="US DOE Joint Genome Institute"/>
            <person name="Copeland A."/>
            <person name="Lucas S."/>
            <person name="Lapidus A."/>
            <person name="Barry K."/>
            <person name="Detter J.C."/>
            <person name="Glavina T."/>
            <person name="Hammon N."/>
            <person name="Israni S."/>
            <person name="Pitluck S."/>
            <person name="Chain P."/>
            <person name="Malfatti S."/>
            <person name="Shin M."/>
            <person name="Vergez L."/>
            <person name="Schmutz J."/>
            <person name="Larimer F."/>
            <person name="Land M."/>
            <person name="Kyrpides N."/>
            <person name="Lykidis A."/>
            <person name="Richardson P."/>
        </authorList>
    </citation>
    <scope>NUCLEOTIDE SEQUENCE</scope>
    <source>
        <strain evidence="3">383</strain>
    </source>
</reference>
<gene>
    <name evidence="3" type="ordered locus">Bcep18194_A5239</name>
</gene>
<dbReference type="PROSITE" id="PS00101">
    <property type="entry name" value="HEXAPEP_TRANSFERASES"/>
    <property type="match status" value="1"/>
</dbReference>
<dbReference type="GO" id="GO:0016740">
    <property type="term" value="F:transferase activity"/>
    <property type="evidence" value="ECO:0007669"/>
    <property type="project" value="UniProtKB-KW"/>
</dbReference>
<organism evidence="3 4">
    <name type="scientific">Burkholderia lata (strain ATCC 17760 / DSM 23089 / LMG 22485 / NCIMB 9086 / R18194 / 383)</name>
    <dbReference type="NCBI Taxonomy" id="482957"/>
    <lineage>
        <taxon>Bacteria</taxon>
        <taxon>Pseudomonadati</taxon>
        <taxon>Pseudomonadota</taxon>
        <taxon>Betaproteobacteria</taxon>
        <taxon>Burkholderiales</taxon>
        <taxon>Burkholderiaceae</taxon>
        <taxon>Burkholderia</taxon>
        <taxon>Burkholderia cepacia complex</taxon>
    </lineage>
</organism>
<evidence type="ECO:0000313" key="3">
    <source>
        <dbReference type="EMBL" id="ABB08833.1"/>
    </source>
</evidence>
<dbReference type="Proteomes" id="UP000002705">
    <property type="component" value="Chromosome 1"/>
</dbReference>
<dbReference type="KEGG" id="bur:Bcep18194_A5239"/>
<dbReference type="CDD" id="cd04647">
    <property type="entry name" value="LbH_MAT_like"/>
    <property type="match status" value="1"/>
</dbReference>
<dbReference type="AlphaFoldDB" id="Q39FD3"/>
<dbReference type="InterPro" id="IPR018357">
    <property type="entry name" value="Hexapep_transf_CS"/>
</dbReference>
<sequence>MHGGRTVSIGDDCLFSEAITIRTSDHHSVVDLDTYEVTNRPENVALDRHVWIGPSVSITRGVTIGKGSIVGIGSVVTNSIPEAELWAGVPAKCIRKNVSWVDSHPANKSNIEDLKSLMGVSTASDRSN</sequence>
<dbReference type="PANTHER" id="PTHR23416">
    <property type="entry name" value="SIALIC ACID SYNTHASE-RELATED"/>
    <property type="match status" value="1"/>
</dbReference>
<accession>Q39FD3</accession>
<dbReference type="HOGENOM" id="CLU_1955476_0_0_4"/>
<dbReference type="Gene3D" id="2.160.10.10">
    <property type="entry name" value="Hexapeptide repeat proteins"/>
    <property type="match status" value="1"/>
</dbReference>
<dbReference type="InterPro" id="IPR051159">
    <property type="entry name" value="Hexapeptide_acetyltransf"/>
</dbReference>